<evidence type="ECO:0000313" key="5">
    <source>
        <dbReference type="Proteomes" id="UP000070412"/>
    </source>
</evidence>
<dbReference type="Gene3D" id="2.30.30.140">
    <property type="match status" value="1"/>
</dbReference>
<dbReference type="EMBL" id="WVUK01000062">
    <property type="protein sequence ID" value="KAF7490685.1"/>
    <property type="molecule type" value="Genomic_DNA"/>
</dbReference>
<dbReference type="Proteomes" id="UP000070412">
    <property type="component" value="Unassembled WGS sequence"/>
</dbReference>
<reference evidence="3 6" key="1">
    <citation type="journal article" date="2015" name="Parasit. Vectors">
        <title>Draft genome of the scabies mite.</title>
        <authorList>
            <person name="Rider S.D.Jr."/>
            <person name="Morgan M.S."/>
            <person name="Arlian L.G."/>
        </authorList>
    </citation>
    <scope>NUCLEOTIDE SEQUENCE [LARGE SCALE GENOMIC DNA]</scope>
    <source>
        <strain evidence="3">Arlian Lab</strain>
    </source>
</reference>
<keyword evidence="5" id="KW-1185">Reference proteome</keyword>
<dbReference type="PANTHER" id="PTHR16442:SF1">
    <property type="entry name" value="RING FINGER PROTEIN 17"/>
    <property type="match status" value="1"/>
</dbReference>
<dbReference type="SUPFAM" id="SSF63748">
    <property type="entry name" value="Tudor/PWWP/MBT"/>
    <property type="match status" value="1"/>
</dbReference>
<feature type="domain" description="Tudor" evidence="1">
    <location>
        <begin position="18"/>
        <end position="150"/>
    </location>
</feature>
<dbReference type="InterPro" id="IPR035437">
    <property type="entry name" value="SNase_OB-fold_sf"/>
</dbReference>
<dbReference type="GO" id="GO:0005737">
    <property type="term" value="C:cytoplasm"/>
    <property type="evidence" value="ECO:0007669"/>
    <property type="project" value="UniProtKB-ARBA"/>
</dbReference>
<gene>
    <name evidence="3" type="ORF">QR98_0002100</name>
    <name evidence="2" type="ORF">SSS_8849</name>
</gene>
<organism evidence="3 6">
    <name type="scientific">Sarcoptes scabiei</name>
    <name type="common">Itch mite</name>
    <name type="synonym">Acarus scabiei</name>
    <dbReference type="NCBI Taxonomy" id="52283"/>
    <lineage>
        <taxon>Eukaryota</taxon>
        <taxon>Metazoa</taxon>
        <taxon>Ecdysozoa</taxon>
        <taxon>Arthropoda</taxon>
        <taxon>Chelicerata</taxon>
        <taxon>Arachnida</taxon>
        <taxon>Acari</taxon>
        <taxon>Acariformes</taxon>
        <taxon>Sarcoptiformes</taxon>
        <taxon>Astigmata</taxon>
        <taxon>Psoroptidia</taxon>
        <taxon>Sarcoptoidea</taxon>
        <taxon>Sarcoptidae</taxon>
        <taxon>Sarcoptinae</taxon>
        <taxon>Sarcoptes</taxon>
    </lineage>
</organism>
<dbReference type="Pfam" id="PF00567">
    <property type="entry name" value="TUDOR"/>
    <property type="match status" value="1"/>
</dbReference>
<dbReference type="InterPro" id="IPR002999">
    <property type="entry name" value="Tudor"/>
</dbReference>
<dbReference type="Proteomes" id="UP000616769">
    <property type="component" value="Unassembled WGS sequence"/>
</dbReference>
<dbReference type="OrthoDB" id="341421at2759"/>
<evidence type="ECO:0000313" key="2">
    <source>
        <dbReference type="EMBL" id="KAF7490685.1"/>
    </source>
</evidence>
<dbReference type="VEuPathDB" id="VectorBase:SSCA000571"/>
<protein>
    <submittedName>
        <fullName evidence="3 4">Tudor domain-containing protein</fullName>
    </submittedName>
</protein>
<dbReference type="EnsemblMetazoa" id="SSS_8849s_mrna">
    <property type="protein sequence ID" value="KAF7490685.1"/>
    <property type="gene ID" value="SSS_8849"/>
</dbReference>
<reference evidence="5" key="2">
    <citation type="journal article" date="2020" name="PLoS Negl. Trop. Dis.">
        <title>High-quality nuclear genome for Sarcoptes scabiei-A critical resource for a neglected parasite.</title>
        <authorList>
            <person name="Korhonen P.K."/>
            <person name="Gasser R.B."/>
            <person name="Ma G."/>
            <person name="Wang T."/>
            <person name="Stroehlein A.J."/>
            <person name="Young N.D."/>
            <person name="Ang C.S."/>
            <person name="Fernando D.D."/>
            <person name="Lu H.C."/>
            <person name="Taylor S."/>
            <person name="Reynolds S.L."/>
            <person name="Mofiz E."/>
            <person name="Najaraj S.H."/>
            <person name="Gowda H."/>
            <person name="Madugundu A."/>
            <person name="Renuse S."/>
            <person name="Holt D."/>
            <person name="Pandey A."/>
            <person name="Papenfuss A.T."/>
            <person name="Fischer K."/>
        </authorList>
    </citation>
    <scope>NUCLEOTIDE SEQUENCE [LARGE SCALE GENOMIC DNA]</scope>
</reference>
<reference evidence="4" key="4">
    <citation type="submission" date="2022-06" db="UniProtKB">
        <authorList>
            <consortium name="EnsemblMetazoa"/>
        </authorList>
    </citation>
    <scope>IDENTIFICATION</scope>
</reference>
<dbReference type="PANTHER" id="PTHR16442">
    <property type="entry name" value="RING FINGER PROTEIN 17"/>
    <property type="match status" value="1"/>
</dbReference>
<evidence type="ECO:0000313" key="6">
    <source>
        <dbReference type="Proteomes" id="UP000616769"/>
    </source>
</evidence>
<accession>A0A131ZUP7</accession>
<dbReference type="Gene3D" id="2.40.50.90">
    <property type="match status" value="1"/>
</dbReference>
<name>A0A131ZUP7_SARSC</name>
<proteinExistence type="predicted"/>
<sequence>MLTNHFAQTLGIDCDDSEMMYPIVTVTHCQNPSLFYCRFESDKKRFLQLAGLIQQQIEDFPNSMPGLKNDLKESVSLLCFSIIQKQWCRGRLIAIKFDPKSKTTCAKVFLIDFGSVEFVLWKSSSVRNSNDEIDNFNGGKGFCFPCSLYNVKPIDEQNQSNSDWTSYANYLFKKKTDQNCFSLKVMKNQNNIIVCDLLAHNFPINQFCLSNFLVKSYVALYIN</sequence>
<dbReference type="EMBL" id="JXLN01000149">
    <property type="protein sequence ID" value="KPL96952.1"/>
    <property type="molecule type" value="Genomic_DNA"/>
</dbReference>
<evidence type="ECO:0000259" key="1">
    <source>
        <dbReference type="Pfam" id="PF00567"/>
    </source>
</evidence>
<reference evidence="2" key="3">
    <citation type="submission" date="2020-01" db="EMBL/GenBank/DDBJ databases">
        <authorList>
            <person name="Korhonen P.K.K."/>
            <person name="Guangxu M.G."/>
            <person name="Wang T.W."/>
            <person name="Stroehlein A.J.S."/>
            <person name="Young N.D."/>
            <person name="Ang C.-S.A."/>
            <person name="Fernando D.W.F."/>
            <person name="Lu H.L."/>
            <person name="Taylor S.T."/>
            <person name="Ehtesham M.E.M."/>
            <person name="Najaraj S.H.N."/>
            <person name="Harsha G.H.G."/>
            <person name="Madugundu A.M."/>
            <person name="Renuse S.R."/>
            <person name="Holt D.H."/>
            <person name="Pandey A.P."/>
            <person name="Papenfuss A.P."/>
            <person name="Gasser R.B.G."/>
            <person name="Fischer K.F."/>
        </authorList>
    </citation>
    <scope>NUCLEOTIDE SEQUENCE</scope>
    <source>
        <strain evidence="2">SSS_KF_BRIS2020</strain>
    </source>
</reference>
<evidence type="ECO:0000313" key="4">
    <source>
        <dbReference type="EnsemblMetazoa" id="KAF7490685.1"/>
    </source>
</evidence>
<evidence type="ECO:0000313" key="3">
    <source>
        <dbReference type="EMBL" id="KPL96952.1"/>
    </source>
</evidence>
<dbReference type="AlphaFoldDB" id="A0A131ZUP7"/>